<organism evidence="3 4">
    <name type="scientific">Candidatus Mediterraneibacter stercorigallinarum</name>
    <dbReference type="NCBI Taxonomy" id="2838686"/>
    <lineage>
        <taxon>Bacteria</taxon>
        <taxon>Bacillati</taxon>
        <taxon>Bacillota</taxon>
        <taxon>Clostridia</taxon>
        <taxon>Lachnospirales</taxon>
        <taxon>Lachnospiraceae</taxon>
        <taxon>Mediterraneibacter</taxon>
    </lineage>
</organism>
<name>A0A9D2DAU0_9FIRM</name>
<keyword evidence="1" id="KW-0812">Transmembrane</keyword>
<evidence type="ECO:0000313" key="3">
    <source>
        <dbReference type="EMBL" id="HIZ13464.1"/>
    </source>
</evidence>
<protein>
    <submittedName>
        <fullName evidence="3">Zinc ribbon domain-containing protein</fullName>
    </submittedName>
</protein>
<dbReference type="Pfam" id="PF13240">
    <property type="entry name" value="Zn_Ribbon_1"/>
    <property type="match status" value="1"/>
</dbReference>
<feature type="transmembrane region" description="Helical" evidence="1">
    <location>
        <begin position="183"/>
        <end position="205"/>
    </location>
</feature>
<proteinExistence type="predicted"/>
<reference evidence="3" key="1">
    <citation type="journal article" date="2021" name="PeerJ">
        <title>Extensive microbial diversity within the chicken gut microbiome revealed by metagenomics and culture.</title>
        <authorList>
            <person name="Gilroy R."/>
            <person name="Ravi A."/>
            <person name="Getino M."/>
            <person name="Pursley I."/>
            <person name="Horton D.L."/>
            <person name="Alikhan N.F."/>
            <person name="Baker D."/>
            <person name="Gharbi K."/>
            <person name="Hall N."/>
            <person name="Watson M."/>
            <person name="Adriaenssens E.M."/>
            <person name="Foster-Nyarko E."/>
            <person name="Jarju S."/>
            <person name="Secka A."/>
            <person name="Antonio M."/>
            <person name="Oren A."/>
            <person name="Chaudhuri R.R."/>
            <person name="La Ragione R."/>
            <person name="Hildebrand F."/>
            <person name="Pallen M.J."/>
        </authorList>
    </citation>
    <scope>NUCLEOTIDE SEQUENCE</scope>
    <source>
        <strain evidence="3">ChiGjej1B1-13045</strain>
    </source>
</reference>
<feature type="transmembrane region" description="Helical" evidence="1">
    <location>
        <begin position="144"/>
        <end position="163"/>
    </location>
</feature>
<evidence type="ECO:0000313" key="4">
    <source>
        <dbReference type="Proteomes" id="UP000824017"/>
    </source>
</evidence>
<feature type="transmembrane region" description="Helical" evidence="1">
    <location>
        <begin position="70"/>
        <end position="95"/>
    </location>
</feature>
<dbReference type="Proteomes" id="UP000824017">
    <property type="component" value="Unassembled WGS sequence"/>
</dbReference>
<sequence>MYCRFCGKEIPEGARFCINCGKEVDVAETSTSKTSAPEPSLYGTAQAPSPVNPAVVVNPAQNYHLAWFKFIIYFQLFANAAVMTYNAVTCLFGLAYGDDAGLIYGICPPLKAIDVIYGIICLGAAVTAIVVRQRMAHYVQNAPILYMAFAGAVMALNILYNFAVLAALNTVSSSAMQAGSANVAGTVLGTVIGAAVYFPLNYVYFKKRKDLFVN</sequence>
<keyword evidence="1" id="KW-0472">Membrane</keyword>
<accession>A0A9D2DAU0</accession>
<comment type="caution">
    <text evidence="3">The sequence shown here is derived from an EMBL/GenBank/DDBJ whole genome shotgun (WGS) entry which is preliminary data.</text>
</comment>
<evidence type="ECO:0000256" key="1">
    <source>
        <dbReference type="SAM" id="Phobius"/>
    </source>
</evidence>
<reference evidence="3" key="2">
    <citation type="submission" date="2021-04" db="EMBL/GenBank/DDBJ databases">
        <authorList>
            <person name="Gilroy R."/>
        </authorList>
    </citation>
    <scope>NUCLEOTIDE SEQUENCE</scope>
    <source>
        <strain evidence="3">ChiGjej1B1-13045</strain>
    </source>
</reference>
<feature type="domain" description="Zinc-ribbon" evidence="2">
    <location>
        <begin position="2"/>
        <end position="24"/>
    </location>
</feature>
<dbReference type="EMBL" id="DXCD01000160">
    <property type="protein sequence ID" value="HIZ13464.1"/>
    <property type="molecule type" value="Genomic_DNA"/>
</dbReference>
<gene>
    <name evidence="3" type="ORF">H9817_06015</name>
</gene>
<dbReference type="InterPro" id="IPR026870">
    <property type="entry name" value="Zinc_ribbon_dom"/>
</dbReference>
<feature type="transmembrane region" description="Helical" evidence="1">
    <location>
        <begin position="115"/>
        <end position="132"/>
    </location>
</feature>
<keyword evidence="1" id="KW-1133">Transmembrane helix</keyword>
<dbReference type="AlphaFoldDB" id="A0A9D2DAU0"/>
<evidence type="ECO:0000259" key="2">
    <source>
        <dbReference type="Pfam" id="PF13240"/>
    </source>
</evidence>